<evidence type="ECO:0000256" key="5">
    <source>
        <dbReference type="ARBA" id="ARBA00023319"/>
    </source>
</evidence>
<dbReference type="GO" id="GO:0098609">
    <property type="term" value="P:cell-cell adhesion"/>
    <property type="evidence" value="ECO:0007669"/>
    <property type="project" value="TreeGrafter"/>
</dbReference>
<feature type="region of interest" description="Disordered" evidence="6">
    <location>
        <begin position="580"/>
        <end position="600"/>
    </location>
</feature>
<keyword evidence="7" id="KW-1133">Transmembrane helix</keyword>
<dbReference type="AlphaFoldDB" id="A0A8B6F947"/>
<feature type="transmembrane region" description="Helical" evidence="7">
    <location>
        <begin position="423"/>
        <end position="447"/>
    </location>
</feature>
<dbReference type="Proteomes" id="UP000596742">
    <property type="component" value="Unassembled WGS sequence"/>
</dbReference>
<keyword evidence="4" id="KW-0325">Glycoprotein</keyword>
<evidence type="ECO:0000313" key="9">
    <source>
        <dbReference type="Proteomes" id="UP000596742"/>
    </source>
</evidence>
<reference evidence="8" key="1">
    <citation type="submission" date="2018-11" db="EMBL/GenBank/DDBJ databases">
        <authorList>
            <person name="Alioto T."/>
            <person name="Alioto T."/>
        </authorList>
    </citation>
    <scope>NUCLEOTIDE SEQUENCE</scope>
</reference>
<dbReference type="EMBL" id="UYJE01006530">
    <property type="protein sequence ID" value="VDI46709.1"/>
    <property type="molecule type" value="Genomic_DNA"/>
</dbReference>
<keyword evidence="5" id="KW-0393">Immunoglobulin domain</keyword>
<evidence type="ECO:0008006" key="10">
    <source>
        <dbReference type="Google" id="ProtNLM"/>
    </source>
</evidence>
<sequence length="659" mass="74747">MRKPVIEIKIANVTANDTGEYKVYDPLGFRPGLDLNVSHMSCHTRTTKQACAIEGSTAILPFITDWSLCHNDNEVDFVFRKNILRAGIIYLYLHVYNVTSKDKGYYKCFPRIGQNVVLLKVAKLRFIGQTNIQTIVGQEGKEMTITCSSDNEEFITALKLETNGTVLALGDNQTVDFKLTPDRKYHLTRFKCEDVIQSSITIEVEFIVTYTPEITIRHTNDTIVCDYIGVPAVYKVKRINHVSQYGTLLRSMNMNNEAFNLQTEFPYQKNGNYECVVSNGIRDNNGNIMQTVSTNVKYEGPPVFSPENRNVKYGEVGKSMKISFYIYSYPPVNDIFTLQIGRKQSERKKISKVNMLTSILSYTEFANIEGIEGYEISVEYEIFDKDDFRSYCITAKNHLGESNYYFVIQDDESLPLSKRNKTYFMILCSVAVILFIYIIISHICFCVKHDKTIAQRHNDILEDHSDQIDDELSSIPFPATNNVSSSDTNNDHAQNLTLTCPSNISVGVNHQSTDDSESFETAQLPSNFQSTNAQEQRLSISSYHPNDISIDFSAMSSIANAEICNKINAHIIKNALSNTKSETSMESHSESSDNIMVGSDGDGYENPYEIISQERDESHQYIMMSKERHNSFSSIENNCKDDILETANAKEATYINLQF</sequence>
<protein>
    <recommendedName>
        <fullName evidence="10">Ig-like domain-containing protein</fullName>
    </recommendedName>
</protein>
<gene>
    <name evidence="8" type="ORF">MGAL_10B045003</name>
</gene>
<dbReference type="GO" id="GO:0005911">
    <property type="term" value="C:cell-cell junction"/>
    <property type="evidence" value="ECO:0007669"/>
    <property type="project" value="TreeGrafter"/>
</dbReference>
<evidence type="ECO:0000256" key="2">
    <source>
        <dbReference type="ARBA" id="ARBA00023136"/>
    </source>
</evidence>
<proteinExistence type="predicted"/>
<comment type="subcellular location">
    <subcellularLocation>
        <location evidence="1">Membrane</location>
        <topology evidence="1">Single-pass type I membrane protein</topology>
    </subcellularLocation>
</comment>
<dbReference type="GO" id="GO:0050839">
    <property type="term" value="F:cell adhesion molecule binding"/>
    <property type="evidence" value="ECO:0007669"/>
    <property type="project" value="TreeGrafter"/>
</dbReference>
<keyword evidence="9" id="KW-1185">Reference proteome</keyword>
<evidence type="ECO:0000256" key="7">
    <source>
        <dbReference type="SAM" id="Phobius"/>
    </source>
</evidence>
<accession>A0A8B6F947</accession>
<evidence type="ECO:0000256" key="1">
    <source>
        <dbReference type="ARBA" id="ARBA00004479"/>
    </source>
</evidence>
<keyword evidence="7" id="KW-0812">Transmembrane</keyword>
<dbReference type="GO" id="GO:0005886">
    <property type="term" value="C:plasma membrane"/>
    <property type="evidence" value="ECO:0007669"/>
    <property type="project" value="TreeGrafter"/>
</dbReference>
<dbReference type="OrthoDB" id="6169040at2759"/>
<evidence type="ECO:0000256" key="3">
    <source>
        <dbReference type="ARBA" id="ARBA00023157"/>
    </source>
</evidence>
<keyword evidence="2 7" id="KW-0472">Membrane</keyword>
<comment type="caution">
    <text evidence="8">The sequence shown here is derived from an EMBL/GenBank/DDBJ whole genome shotgun (WGS) entry which is preliminary data.</text>
</comment>
<evidence type="ECO:0000313" key="8">
    <source>
        <dbReference type="EMBL" id="VDI46709.1"/>
    </source>
</evidence>
<evidence type="ECO:0000256" key="6">
    <source>
        <dbReference type="SAM" id="MobiDB-lite"/>
    </source>
</evidence>
<organism evidence="8 9">
    <name type="scientific">Mytilus galloprovincialis</name>
    <name type="common">Mediterranean mussel</name>
    <dbReference type="NCBI Taxonomy" id="29158"/>
    <lineage>
        <taxon>Eukaryota</taxon>
        <taxon>Metazoa</taxon>
        <taxon>Spiralia</taxon>
        <taxon>Lophotrochozoa</taxon>
        <taxon>Mollusca</taxon>
        <taxon>Bivalvia</taxon>
        <taxon>Autobranchia</taxon>
        <taxon>Pteriomorphia</taxon>
        <taxon>Mytilida</taxon>
        <taxon>Mytiloidea</taxon>
        <taxon>Mytilidae</taxon>
        <taxon>Mytilinae</taxon>
        <taxon>Mytilus</taxon>
    </lineage>
</organism>
<dbReference type="PANTHER" id="PTHR11640">
    <property type="entry name" value="NEPHRIN"/>
    <property type="match status" value="1"/>
</dbReference>
<keyword evidence="3" id="KW-1015">Disulfide bond</keyword>
<evidence type="ECO:0000256" key="4">
    <source>
        <dbReference type="ARBA" id="ARBA00023180"/>
    </source>
</evidence>
<dbReference type="InterPro" id="IPR051275">
    <property type="entry name" value="Cell_adhesion_signaling"/>
</dbReference>
<name>A0A8B6F947_MYTGA</name>
<dbReference type="PANTHER" id="PTHR11640:SF31">
    <property type="entry name" value="IRREGULAR CHIASM C-ROUGHEST PROTEIN-RELATED"/>
    <property type="match status" value="1"/>
</dbReference>